<dbReference type="PANTHER" id="PTHR11079">
    <property type="entry name" value="CYTOSINE DEAMINASE FAMILY MEMBER"/>
    <property type="match status" value="1"/>
</dbReference>
<sequence>MNTEIVGLEEIFPDSYTQGIELTSMYCFEINKDITKKCINVMKDFANSQLHNNYNHLKRCRKLNEKSVQILVGFCAELPDDILNKIVQINNGKEITMKKVNVSKHPPMTRKQYVEWSVHWPLYYRKPTNELTILKNEEVNKCVHFLNVSIHIGKKFGTCQSGCVLTHNDKVIACSGDNIKNHPLQHSVMLAIEQVSFKLRHMWKIKKELYTSKNEYITEDNKYTISDMRYLSALECSPDVLDKKCKIGYDQTGGTRSAKCMSNLAGALDMAEEGVNGNKNGNKNSDKSGDKNGIKNDDKNGNKNSDKSGDMSGDNNISVVNHTRINTHNPVDNDQYLCTNYFAFLSHEPCFMCAMAMIHSRIKCVIFDKVNPANGALFSREKLHCLKKLNHHFKVYKAIRAVS</sequence>
<dbReference type="GeneID" id="39749518"/>
<reference evidence="5" key="1">
    <citation type="submission" date="2017-04" db="EMBL/GenBank/DDBJ databases">
        <title>Plasmodium gonderi genome.</title>
        <authorList>
            <person name="Arisue N."/>
            <person name="Honma H."/>
            <person name="Kawai S."/>
            <person name="Tougan T."/>
            <person name="Tanabe K."/>
            <person name="Horii T."/>
        </authorList>
    </citation>
    <scope>NUCLEOTIDE SEQUENCE [LARGE SCALE GENOMIC DNA]</scope>
    <source>
        <strain evidence="5">ATCC 30045</strain>
    </source>
</reference>
<gene>
    <name evidence="4" type="ORF">PGO_130520</name>
</gene>
<evidence type="ECO:0000256" key="1">
    <source>
        <dbReference type="ARBA" id="ARBA00022694"/>
    </source>
</evidence>
<dbReference type="SUPFAM" id="SSF53927">
    <property type="entry name" value="Cytidine deaminase-like"/>
    <property type="match status" value="1"/>
</dbReference>
<dbReference type="GO" id="GO:0005634">
    <property type="term" value="C:nucleus"/>
    <property type="evidence" value="ECO:0007669"/>
    <property type="project" value="TreeGrafter"/>
</dbReference>
<dbReference type="InterPro" id="IPR016193">
    <property type="entry name" value="Cytidine_deaminase-like"/>
</dbReference>
<evidence type="ECO:0000313" key="5">
    <source>
        <dbReference type="Proteomes" id="UP000195521"/>
    </source>
</evidence>
<evidence type="ECO:0000256" key="3">
    <source>
        <dbReference type="SAM" id="MobiDB-lite"/>
    </source>
</evidence>
<dbReference type="EMBL" id="BDQF01000014">
    <property type="protein sequence ID" value="GAW82780.1"/>
    <property type="molecule type" value="Genomic_DNA"/>
</dbReference>
<dbReference type="RefSeq" id="XP_028545369.1">
    <property type="nucleotide sequence ID" value="XM_028689568.1"/>
</dbReference>
<dbReference type="AlphaFoldDB" id="A0A1Y1JKG1"/>
<organism evidence="4 5">
    <name type="scientific">Plasmodium gonderi</name>
    <dbReference type="NCBI Taxonomy" id="77519"/>
    <lineage>
        <taxon>Eukaryota</taxon>
        <taxon>Sar</taxon>
        <taxon>Alveolata</taxon>
        <taxon>Apicomplexa</taxon>
        <taxon>Aconoidasida</taxon>
        <taxon>Haemosporida</taxon>
        <taxon>Plasmodiidae</taxon>
        <taxon>Plasmodium</taxon>
        <taxon>Plasmodium (Plasmodium)</taxon>
    </lineage>
</organism>
<keyword evidence="5" id="KW-1185">Reference proteome</keyword>
<dbReference type="Gene3D" id="3.40.140.10">
    <property type="entry name" value="Cytidine Deaminase, domain 2"/>
    <property type="match status" value="1"/>
</dbReference>
<protein>
    <submittedName>
        <fullName evidence="4">Cytidine deaminase</fullName>
    </submittedName>
</protein>
<dbReference type="OMA" id="FMCAMAM"/>
<dbReference type="Proteomes" id="UP000195521">
    <property type="component" value="Unassembled WGS sequence"/>
</dbReference>
<name>A0A1Y1JKG1_PLAGO</name>
<dbReference type="OrthoDB" id="3180714at2759"/>
<dbReference type="GO" id="GO:0052717">
    <property type="term" value="F:tRNA-specific adenosine-34 deaminase activity"/>
    <property type="evidence" value="ECO:0007669"/>
    <property type="project" value="TreeGrafter"/>
</dbReference>
<feature type="region of interest" description="Disordered" evidence="3">
    <location>
        <begin position="273"/>
        <end position="317"/>
    </location>
</feature>
<comment type="caution">
    <text evidence="4">The sequence shown here is derived from an EMBL/GenBank/DDBJ whole genome shotgun (WGS) entry which is preliminary data.</text>
</comment>
<evidence type="ECO:0000313" key="4">
    <source>
        <dbReference type="EMBL" id="GAW82780.1"/>
    </source>
</evidence>
<evidence type="ECO:0000256" key="2">
    <source>
        <dbReference type="ARBA" id="ARBA00038160"/>
    </source>
</evidence>
<dbReference type="GO" id="GO:0005737">
    <property type="term" value="C:cytoplasm"/>
    <property type="evidence" value="ECO:0007669"/>
    <property type="project" value="TreeGrafter"/>
</dbReference>
<accession>A0A1Y1JKG1</accession>
<feature type="compositionally biased region" description="Basic and acidic residues" evidence="3">
    <location>
        <begin position="284"/>
        <end position="309"/>
    </location>
</feature>
<dbReference type="GO" id="GO:0008033">
    <property type="term" value="P:tRNA processing"/>
    <property type="evidence" value="ECO:0007669"/>
    <property type="project" value="UniProtKB-KW"/>
</dbReference>
<dbReference type="PANTHER" id="PTHR11079:SF156">
    <property type="entry name" value="INACTIVE TRNA-SPECIFIC ADENOSINE DEAMINASE-LIKE PROTEIN 3-RELATED"/>
    <property type="match status" value="1"/>
</dbReference>
<comment type="similarity">
    <text evidence="2">Belongs to the cytidine and deoxycytidylate deaminase family. ADAT3 subfamily.</text>
</comment>
<keyword evidence="1" id="KW-0819">tRNA processing</keyword>
<proteinExistence type="inferred from homology"/>